<dbReference type="InterPro" id="IPR026961">
    <property type="entry name" value="PGG_dom"/>
</dbReference>
<feature type="compositionally biased region" description="Basic and acidic residues" evidence="3">
    <location>
        <begin position="478"/>
        <end position="488"/>
    </location>
</feature>
<evidence type="ECO:0000313" key="6">
    <source>
        <dbReference type="Proteomes" id="UP000087171"/>
    </source>
</evidence>
<dbReference type="GO" id="GO:0005886">
    <property type="term" value="C:plasma membrane"/>
    <property type="evidence" value="ECO:0007669"/>
    <property type="project" value="UniProtKB-SubCell"/>
</dbReference>
<dbReference type="AlphaFoldDB" id="A0A1S2Z6V4"/>
<feature type="transmembrane region" description="Helical" evidence="4">
    <location>
        <begin position="731"/>
        <end position="757"/>
    </location>
</feature>
<dbReference type="RefSeq" id="XP_004516110.1">
    <property type="nucleotide sequence ID" value="XM_004516053.3"/>
</dbReference>
<sequence length="808" mass="91666">MTDVKEGDYYNTNTTEDDLEDKFLVYTREGDWEKVVDLYKSNVKFCTMNIDKSRGTALHVAVNDNNESVVSNLVGSILLHGNVEAFILKNEKGDTPLHLAASRGFKEICEHIIGEFGERKELVYIDNNNGETPLFLASLSWQKQTFIYLFSFVEPDYKICDGKKDYSYPYSKDLIRNNGDSILHCAIQREFFDLALIIIDKYPELGAISNKKHYTPLKLLATRPSAFESGFKMIWWKKILYHCIPVENLNVKEALELYGIKHDQSERHKYPKNYDTCYLFLHKCKEYADPLLDIIRHLPVISKLAIPISTTYVAASDNKVKEQKVLLGQQQQINISMPSDNEEKKQNVLSKQKQNNISIPSDPELLPENYATCLWFLKFAYINILGLSGVGVDEVRKLKQKHKWSSQLLTVFMENTSDSYFGAGNKPLRNESEIDFEAIINQNKNSNEELKSEDTKKSETLKSKEAKKSETLNNGDTNKAETLKNEKAKKAKTMKSETPILTAARYGIVEMVTVLIKKIPSSIYETNLENKNILLVAVENRRTVVVESLRKWFKECNKYPIFDNLIQEVDNEDNTVLHLAATPGDQDWNISGAALQMMWHIKWFQYTKGLVPEHFPFRTNKEDKTAGEIFEEKHKTLVKDGSEWLKDTSESCSVVAALLAGVSFATSSTVPGGNKSETGEPTLEGKPAFDAFALSSIVGLCFSVTALIMFLSILTSRKEAKDFRIDLPRKLILGLSSLFLSIVAMFTAFCSGHFFLIDQKYKSIVFLIYIVTCFPVTLYAVAQLPLYIDLLKGIITKIPMTSAKGVDL</sequence>
<dbReference type="PROSITE" id="PS50088">
    <property type="entry name" value="ANK_REPEAT"/>
    <property type="match status" value="1"/>
</dbReference>
<dbReference type="Proteomes" id="UP000087171">
    <property type="component" value="Unplaced"/>
</dbReference>
<feature type="transmembrane region" description="Helical" evidence="4">
    <location>
        <begin position="763"/>
        <end position="782"/>
    </location>
</feature>
<keyword evidence="2" id="KW-0040">ANK repeat</keyword>
<dbReference type="PaxDb" id="3827-XP_004516110.1"/>
<feature type="repeat" description="ANK" evidence="2">
    <location>
        <begin position="92"/>
        <end position="113"/>
    </location>
</feature>
<dbReference type="Gene3D" id="1.25.40.20">
    <property type="entry name" value="Ankyrin repeat-containing domain"/>
    <property type="match status" value="2"/>
</dbReference>
<evidence type="ECO:0000256" key="3">
    <source>
        <dbReference type="SAM" id="MobiDB-lite"/>
    </source>
</evidence>
<evidence type="ECO:0000256" key="4">
    <source>
        <dbReference type="SAM" id="Phobius"/>
    </source>
</evidence>
<protein>
    <submittedName>
        <fullName evidence="7">Uncharacterized protein LOC101501049 isoform X1</fullName>
    </submittedName>
</protein>
<reference evidence="7" key="1">
    <citation type="submission" date="2025-08" db="UniProtKB">
        <authorList>
            <consortium name="RefSeq"/>
        </authorList>
    </citation>
    <scope>IDENTIFICATION</scope>
    <source>
        <tissue evidence="7">Etiolated seedlings</tissue>
    </source>
</reference>
<dbReference type="PANTHER" id="PTHR24177">
    <property type="entry name" value="CASKIN"/>
    <property type="match status" value="1"/>
</dbReference>
<evidence type="ECO:0000313" key="7">
    <source>
        <dbReference type="RefSeq" id="XP_004516110.1"/>
    </source>
</evidence>
<dbReference type="PANTHER" id="PTHR24177:SF332">
    <property type="entry name" value="REPEAT PROTEIN, PUTATIVE-RELATED"/>
    <property type="match status" value="1"/>
</dbReference>
<gene>
    <name evidence="7" type="primary">LOC101501049</name>
</gene>
<keyword evidence="4" id="KW-1133">Transmembrane helix</keyword>
<feature type="compositionally biased region" description="Basic and acidic residues" evidence="3">
    <location>
        <begin position="446"/>
        <end position="470"/>
    </location>
</feature>
<dbReference type="InterPro" id="IPR036770">
    <property type="entry name" value="Ankyrin_rpt-contain_sf"/>
</dbReference>
<name>A0A1S2Z6V4_CICAR</name>
<dbReference type="SMART" id="SM00248">
    <property type="entry name" value="ANK"/>
    <property type="match status" value="4"/>
</dbReference>
<dbReference type="KEGG" id="cam:101501049"/>
<dbReference type="Pfam" id="PF12796">
    <property type="entry name" value="Ank_2"/>
    <property type="match status" value="1"/>
</dbReference>
<keyword evidence="6" id="KW-1185">Reference proteome</keyword>
<dbReference type="eggNOG" id="KOG0504">
    <property type="taxonomic scope" value="Eukaryota"/>
</dbReference>
<keyword evidence="4" id="KW-0472">Membrane</keyword>
<dbReference type="PROSITE" id="PS50297">
    <property type="entry name" value="ANK_REP_REGION"/>
    <property type="match status" value="1"/>
</dbReference>
<proteinExistence type="predicted"/>
<feature type="transmembrane region" description="Helical" evidence="4">
    <location>
        <begin position="691"/>
        <end position="711"/>
    </location>
</feature>
<evidence type="ECO:0000259" key="5">
    <source>
        <dbReference type="Pfam" id="PF13962"/>
    </source>
</evidence>
<evidence type="ECO:0000256" key="1">
    <source>
        <dbReference type="ARBA" id="ARBA00004413"/>
    </source>
</evidence>
<accession>A0A1S2Z6V4</accession>
<dbReference type="Pfam" id="PF13962">
    <property type="entry name" value="PGG"/>
    <property type="match status" value="1"/>
</dbReference>
<feature type="domain" description="PGG" evidence="5">
    <location>
        <begin position="643"/>
        <end position="755"/>
    </location>
</feature>
<dbReference type="SUPFAM" id="SSF48403">
    <property type="entry name" value="Ankyrin repeat"/>
    <property type="match status" value="2"/>
</dbReference>
<dbReference type="InterPro" id="IPR002110">
    <property type="entry name" value="Ankyrin_rpt"/>
</dbReference>
<keyword evidence="4" id="KW-0812">Transmembrane</keyword>
<dbReference type="OrthoDB" id="1419803at2759"/>
<feature type="region of interest" description="Disordered" evidence="3">
    <location>
        <begin position="445"/>
        <end position="491"/>
    </location>
</feature>
<dbReference type="GeneID" id="101501049"/>
<organism evidence="6 7">
    <name type="scientific">Cicer arietinum</name>
    <name type="common">Chickpea</name>
    <name type="synonym">Garbanzo</name>
    <dbReference type="NCBI Taxonomy" id="3827"/>
    <lineage>
        <taxon>Eukaryota</taxon>
        <taxon>Viridiplantae</taxon>
        <taxon>Streptophyta</taxon>
        <taxon>Embryophyta</taxon>
        <taxon>Tracheophyta</taxon>
        <taxon>Spermatophyta</taxon>
        <taxon>Magnoliopsida</taxon>
        <taxon>eudicotyledons</taxon>
        <taxon>Gunneridae</taxon>
        <taxon>Pentapetalae</taxon>
        <taxon>rosids</taxon>
        <taxon>fabids</taxon>
        <taxon>Fabales</taxon>
        <taxon>Fabaceae</taxon>
        <taxon>Papilionoideae</taxon>
        <taxon>50 kb inversion clade</taxon>
        <taxon>NPAAA clade</taxon>
        <taxon>Hologalegina</taxon>
        <taxon>IRL clade</taxon>
        <taxon>Cicereae</taxon>
        <taxon>Cicer</taxon>
    </lineage>
</organism>
<comment type="subcellular location">
    <subcellularLocation>
        <location evidence="1">Cell membrane</location>
        <topology evidence="1">Peripheral membrane protein</topology>
        <orientation evidence="1">Cytoplasmic side</orientation>
    </subcellularLocation>
</comment>
<evidence type="ECO:0000256" key="2">
    <source>
        <dbReference type="PROSITE-ProRule" id="PRU00023"/>
    </source>
</evidence>